<dbReference type="Pfam" id="PF06911">
    <property type="entry name" value="Senescence"/>
    <property type="match status" value="1"/>
</dbReference>
<evidence type="ECO:0000313" key="3">
    <source>
        <dbReference type="EMBL" id="KAK9811128.1"/>
    </source>
</evidence>
<evidence type="ECO:0000313" key="4">
    <source>
        <dbReference type="Proteomes" id="UP001465755"/>
    </source>
</evidence>
<proteinExistence type="predicted"/>
<feature type="region of interest" description="Disordered" evidence="1">
    <location>
        <begin position="543"/>
        <end position="591"/>
    </location>
</feature>
<evidence type="ECO:0000259" key="2">
    <source>
        <dbReference type="Pfam" id="PF06911"/>
    </source>
</evidence>
<dbReference type="PANTHER" id="PTHR21068:SF43">
    <property type="entry name" value="SPARTIN"/>
    <property type="match status" value="1"/>
</dbReference>
<keyword evidence="4" id="KW-1185">Reference proteome</keyword>
<dbReference type="EMBL" id="JALJOQ010000011">
    <property type="protein sequence ID" value="KAK9811128.1"/>
    <property type="molecule type" value="Genomic_DNA"/>
</dbReference>
<feature type="domain" description="Senescence" evidence="2">
    <location>
        <begin position="340"/>
        <end position="532"/>
    </location>
</feature>
<organism evidence="3 4">
    <name type="scientific">Symbiochloris irregularis</name>
    <dbReference type="NCBI Taxonomy" id="706552"/>
    <lineage>
        <taxon>Eukaryota</taxon>
        <taxon>Viridiplantae</taxon>
        <taxon>Chlorophyta</taxon>
        <taxon>core chlorophytes</taxon>
        <taxon>Trebouxiophyceae</taxon>
        <taxon>Trebouxiales</taxon>
        <taxon>Trebouxiaceae</taxon>
        <taxon>Symbiochloris</taxon>
    </lineage>
</organism>
<gene>
    <name evidence="3" type="ORF">WJX73_005009</name>
</gene>
<dbReference type="Proteomes" id="UP001465755">
    <property type="component" value="Unassembled WGS sequence"/>
</dbReference>
<dbReference type="InterPro" id="IPR045036">
    <property type="entry name" value="Spartin-like"/>
</dbReference>
<dbReference type="InterPro" id="IPR009686">
    <property type="entry name" value="Senescence/spartin_C"/>
</dbReference>
<evidence type="ECO:0000256" key="1">
    <source>
        <dbReference type="SAM" id="MobiDB-lite"/>
    </source>
</evidence>
<reference evidence="3 4" key="1">
    <citation type="journal article" date="2024" name="Nat. Commun.">
        <title>Phylogenomics reveals the evolutionary origins of lichenization in chlorophyte algae.</title>
        <authorList>
            <person name="Puginier C."/>
            <person name="Libourel C."/>
            <person name="Otte J."/>
            <person name="Skaloud P."/>
            <person name="Haon M."/>
            <person name="Grisel S."/>
            <person name="Petersen M."/>
            <person name="Berrin J.G."/>
            <person name="Delaux P.M."/>
            <person name="Dal Grande F."/>
            <person name="Keller J."/>
        </authorList>
    </citation>
    <scope>NUCLEOTIDE SEQUENCE [LARGE SCALE GENOMIC DNA]</scope>
    <source>
        <strain evidence="3 4">SAG 2036</strain>
    </source>
</reference>
<protein>
    <recommendedName>
        <fullName evidence="2">Senescence domain-containing protein</fullName>
    </recommendedName>
</protein>
<dbReference type="GO" id="GO:0005886">
    <property type="term" value="C:plasma membrane"/>
    <property type="evidence" value="ECO:0007669"/>
    <property type="project" value="TreeGrafter"/>
</dbReference>
<comment type="caution">
    <text evidence="3">The sequence shown here is derived from an EMBL/GenBank/DDBJ whole genome shotgun (WGS) entry which is preliminary data.</text>
</comment>
<sequence>MEVTQVSGLPPLHSKSRPGEAPEQCSSPAQDTAAARLLLASALVLALSQAQHAPGKAPDMQNCPTELYERHAEQMQRGHVEEKLRMQASIAALKQNLANYKSHYIAEINRCNNTIERLELANLQELEKTRYVMEAATCLQYIEDIFKVKDRGMSPVQLGRLYARLNKDASPFAKMVHEILGERIKKCGASPKGDLLCKLPEVQVHKVEKGKDQLVAQAPLTVSVESAGSESQVVLQVDRIKFVLDLSLPTLKSSSNAFMFAMPDNTFYCVLLPYGLPEEDVALWEVLLEETTAFQHQGGLGKAGKEELVDEVSEELMQPGAMDDDAAEEAADAPSPTIRRITSGSAKMQMKIAEAGDWASKKLMDASEKMKEKYPPNEQPMKVSPSTLRNLQRARTVANHGATGAAKVATVLTDLSANMADKIIRTLGRTKYSEDLGNPNASPQKKRSAIRDVAAASVLAALEVYEGMETAALSVTKASGDASHNFVSHRWGDEAGQATKHVAATTYSAASTVRSVAQIRQLGAKRIAKRVARRTAKGIATSWVRPVEVGPNSSNTPASQQQQQQRLQNSQSQKQSQAQLGQAQTAKPAKA</sequence>
<name>A0AAW1PMK5_9CHLO</name>
<feature type="region of interest" description="Disordered" evidence="1">
    <location>
        <begin position="1"/>
        <end position="30"/>
    </location>
</feature>
<accession>A0AAW1PMK5</accession>
<dbReference type="AlphaFoldDB" id="A0AAW1PMK5"/>
<feature type="compositionally biased region" description="Low complexity" evidence="1">
    <location>
        <begin position="558"/>
        <end position="591"/>
    </location>
</feature>
<dbReference type="PANTHER" id="PTHR21068">
    <property type="entry name" value="SPARTIN"/>
    <property type="match status" value="1"/>
</dbReference>